<dbReference type="GO" id="GO:0046872">
    <property type="term" value="F:metal ion binding"/>
    <property type="evidence" value="ECO:0007669"/>
    <property type="project" value="UniProtKB-KW"/>
</dbReference>
<proteinExistence type="inferred from homology"/>
<dbReference type="PRINTS" id="PR00115">
    <property type="entry name" value="F16BPHPHTASE"/>
</dbReference>
<protein>
    <recommendedName>
        <fullName evidence="5">fructose-bisphosphatase</fullName>
        <ecNumber evidence="5">3.1.3.11</ecNumber>
    </recommendedName>
    <alternativeName>
        <fullName evidence="11">D-fructose-1,6-bisphosphate 1-phosphohydrolase</fullName>
    </alternativeName>
</protein>
<comment type="pathway">
    <text evidence="10">Carbohydrate biosynthesis.</text>
</comment>
<evidence type="ECO:0000256" key="11">
    <source>
        <dbReference type="ARBA" id="ARBA00032973"/>
    </source>
</evidence>
<evidence type="ECO:0000256" key="2">
    <source>
        <dbReference type="ARBA" id="ARBA00001946"/>
    </source>
</evidence>
<keyword evidence="8" id="KW-0460">Magnesium</keyword>
<keyword evidence="6" id="KW-0479">Metal-binding</keyword>
<dbReference type="PIRSF" id="PIRSF000904">
    <property type="entry name" value="FBPtase_SBPase"/>
    <property type="match status" value="1"/>
</dbReference>
<dbReference type="Gene3D" id="3.30.540.10">
    <property type="entry name" value="Fructose-1,6-Bisphosphatase, subunit A, domain 1"/>
    <property type="match status" value="1"/>
</dbReference>
<dbReference type="SUPFAM" id="SSF56655">
    <property type="entry name" value="Carbohydrate phosphatase"/>
    <property type="match status" value="1"/>
</dbReference>
<dbReference type="GO" id="GO:0006002">
    <property type="term" value="P:fructose 6-phosphate metabolic process"/>
    <property type="evidence" value="ECO:0007669"/>
    <property type="project" value="TreeGrafter"/>
</dbReference>
<reference evidence="15" key="1">
    <citation type="submission" date="2021-01" db="EMBL/GenBank/DDBJ databases">
        <authorList>
            <person name="Corre E."/>
            <person name="Pelletier E."/>
            <person name="Niang G."/>
            <person name="Scheremetjew M."/>
            <person name="Finn R."/>
            <person name="Kale V."/>
            <person name="Holt S."/>
            <person name="Cochrane G."/>
            <person name="Meng A."/>
            <person name="Brown T."/>
            <person name="Cohen L."/>
        </authorList>
    </citation>
    <scope>NUCLEOTIDE SEQUENCE</scope>
    <source>
        <strain evidence="15">NIES-2562</strain>
    </source>
</reference>
<gene>
    <name evidence="15" type="ORF">PBIL07802_LOCUS5148</name>
</gene>
<evidence type="ECO:0000256" key="5">
    <source>
        <dbReference type="ARBA" id="ARBA00013093"/>
    </source>
</evidence>
<dbReference type="InterPro" id="IPR033391">
    <property type="entry name" value="FBPase_N"/>
</dbReference>
<evidence type="ECO:0000256" key="8">
    <source>
        <dbReference type="ARBA" id="ARBA00022842"/>
    </source>
</evidence>
<dbReference type="FunFam" id="3.30.540.10:FF:000002">
    <property type="entry name" value="Fructose-1,6-bisphosphatase class 1"/>
    <property type="match status" value="1"/>
</dbReference>
<dbReference type="NCBIfam" id="NF006778">
    <property type="entry name" value="PRK09293.1-1"/>
    <property type="match status" value="1"/>
</dbReference>
<comment type="subunit">
    <text evidence="4">Homotetramer.</text>
</comment>
<feature type="domain" description="Fructose-1-6-bisphosphatase class 1 C-terminal" evidence="14">
    <location>
        <begin position="258"/>
        <end position="387"/>
    </location>
</feature>
<evidence type="ECO:0000256" key="10">
    <source>
        <dbReference type="ARBA" id="ARBA00024331"/>
    </source>
</evidence>
<dbReference type="GO" id="GO:0005829">
    <property type="term" value="C:cytosol"/>
    <property type="evidence" value="ECO:0007669"/>
    <property type="project" value="TreeGrafter"/>
</dbReference>
<evidence type="ECO:0000256" key="4">
    <source>
        <dbReference type="ARBA" id="ARBA00011881"/>
    </source>
</evidence>
<dbReference type="CDD" id="cd00354">
    <property type="entry name" value="FBPase"/>
    <property type="match status" value="1"/>
</dbReference>
<accession>A0A7S3G439</accession>
<evidence type="ECO:0000256" key="9">
    <source>
        <dbReference type="ARBA" id="ARBA00023277"/>
    </source>
</evidence>
<comment type="similarity">
    <text evidence="3 12">Belongs to the FBPase class 1 family.</text>
</comment>
<dbReference type="AlphaFoldDB" id="A0A7S3G439"/>
<evidence type="ECO:0000256" key="12">
    <source>
        <dbReference type="RuleBase" id="RU000508"/>
    </source>
</evidence>
<dbReference type="GO" id="GO:0006000">
    <property type="term" value="P:fructose metabolic process"/>
    <property type="evidence" value="ECO:0007669"/>
    <property type="project" value="TreeGrafter"/>
</dbReference>
<comment type="catalytic activity">
    <reaction evidence="1">
        <text>beta-D-fructose 1,6-bisphosphate + H2O = beta-D-fructose 6-phosphate + phosphate</text>
        <dbReference type="Rhea" id="RHEA:11064"/>
        <dbReference type="ChEBI" id="CHEBI:15377"/>
        <dbReference type="ChEBI" id="CHEBI:32966"/>
        <dbReference type="ChEBI" id="CHEBI:43474"/>
        <dbReference type="ChEBI" id="CHEBI:57634"/>
        <dbReference type="EC" id="3.1.3.11"/>
    </reaction>
</comment>
<evidence type="ECO:0000313" key="15">
    <source>
        <dbReference type="EMBL" id="CAE0242983.1"/>
    </source>
</evidence>
<comment type="cofactor">
    <cofactor evidence="2">
        <name>Mg(2+)</name>
        <dbReference type="ChEBI" id="CHEBI:18420"/>
    </cofactor>
</comment>
<dbReference type="InterPro" id="IPR000146">
    <property type="entry name" value="FBPase_class-1"/>
</dbReference>
<name>A0A7S3G439_9EUKA</name>
<dbReference type="Gene3D" id="3.40.190.80">
    <property type="match status" value="1"/>
</dbReference>
<evidence type="ECO:0000259" key="13">
    <source>
        <dbReference type="Pfam" id="PF00316"/>
    </source>
</evidence>
<dbReference type="Pfam" id="PF00316">
    <property type="entry name" value="FBPase"/>
    <property type="match status" value="1"/>
</dbReference>
<evidence type="ECO:0000256" key="7">
    <source>
        <dbReference type="ARBA" id="ARBA00022801"/>
    </source>
</evidence>
<organism evidence="15">
    <name type="scientific">Palpitomonas bilix</name>
    <dbReference type="NCBI Taxonomy" id="652834"/>
    <lineage>
        <taxon>Eukaryota</taxon>
        <taxon>Eukaryota incertae sedis</taxon>
    </lineage>
</organism>
<dbReference type="PANTHER" id="PTHR11556:SF1">
    <property type="entry name" value="FRUCTOSE-BISPHOSPHATASE"/>
    <property type="match status" value="1"/>
</dbReference>
<dbReference type="HAMAP" id="MF_01855">
    <property type="entry name" value="FBPase_class1"/>
    <property type="match status" value="1"/>
</dbReference>
<evidence type="ECO:0000256" key="3">
    <source>
        <dbReference type="ARBA" id="ARBA00010941"/>
    </source>
</evidence>
<keyword evidence="9 12" id="KW-0119">Carbohydrate metabolism</keyword>
<dbReference type="PANTHER" id="PTHR11556">
    <property type="entry name" value="FRUCTOSE-1,6-BISPHOSPHATASE-RELATED"/>
    <property type="match status" value="1"/>
</dbReference>
<dbReference type="InterPro" id="IPR020548">
    <property type="entry name" value="Fructose_bisphosphatase_AS"/>
</dbReference>
<dbReference type="GO" id="GO:0042132">
    <property type="term" value="F:fructose 1,6-bisphosphate 1-phosphatase activity"/>
    <property type="evidence" value="ECO:0007669"/>
    <property type="project" value="UniProtKB-EC"/>
</dbReference>
<keyword evidence="7 12" id="KW-0378">Hydrolase</keyword>
<evidence type="ECO:0000256" key="1">
    <source>
        <dbReference type="ARBA" id="ARBA00001273"/>
    </source>
</evidence>
<evidence type="ECO:0000256" key="6">
    <source>
        <dbReference type="ARBA" id="ARBA00022723"/>
    </source>
</evidence>
<dbReference type="PROSITE" id="PS00124">
    <property type="entry name" value="FBPASE"/>
    <property type="match status" value="1"/>
</dbReference>
<sequence length="391" mass="42981">MRIGLALCRTALKSSSLPLRFSIRAASALESSRLFSSRSHIPSSSNLCQPLTSFAPARFNHYIVPDMETGVGKTTLIQHILNEYKHDKEHQADLVGLFNGIEYAVKVVADNVRRAGITNLYGVAGAMNESGDDQKKLDVIANEIFVSTLIASHKVDTMASEEDKEIIKVPEHYRGEYSVTFDPLDGSSNIDAGVSVGTIFGVYKGSDVLKTGDNLIAAGYALYSACTTIVLTTGKGVYGFTLTPSAGEFIMSHEKITIPNRRSIYSVNEGNAAQWYKGVKDYVESRKHPEDGKKAYSLRYIGSMVADIHRTLLYGGIFMYPGDKKNPNGKLRLLYECNPMAMIVEQAGGMASTGKGRVMEVQPTELHQRVPIFVGSKGEVEELLQYYNEEH</sequence>
<dbReference type="FunFam" id="3.40.190.80:FF:000001">
    <property type="entry name" value="Fructose-1,6-bisphosphatase class 1"/>
    <property type="match status" value="1"/>
</dbReference>
<dbReference type="EMBL" id="HBIB01008289">
    <property type="protein sequence ID" value="CAE0242983.1"/>
    <property type="molecule type" value="Transcribed_RNA"/>
</dbReference>
<dbReference type="EC" id="3.1.3.11" evidence="5"/>
<evidence type="ECO:0000259" key="14">
    <source>
        <dbReference type="Pfam" id="PF18913"/>
    </source>
</evidence>
<dbReference type="GO" id="GO:0006094">
    <property type="term" value="P:gluconeogenesis"/>
    <property type="evidence" value="ECO:0007669"/>
    <property type="project" value="TreeGrafter"/>
</dbReference>
<dbReference type="GO" id="GO:0030388">
    <property type="term" value="P:fructose 1,6-bisphosphate metabolic process"/>
    <property type="evidence" value="ECO:0007669"/>
    <property type="project" value="TreeGrafter"/>
</dbReference>
<dbReference type="Pfam" id="PF18913">
    <property type="entry name" value="FBPase_C"/>
    <property type="match status" value="1"/>
</dbReference>
<dbReference type="PIRSF" id="PIRSF500210">
    <property type="entry name" value="FBPtase"/>
    <property type="match status" value="1"/>
</dbReference>
<feature type="domain" description="Fructose-1-6-bisphosphatase class I N-terminal" evidence="13">
    <location>
        <begin position="75"/>
        <end position="254"/>
    </location>
</feature>
<dbReference type="GO" id="GO:0005986">
    <property type="term" value="P:sucrose biosynthetic process"/>
    <property type="evidence" value="ECO:0007669"/>
    <property type="project" value="TreeGrafter"/>
</dbReference>
<dbReference type="InterPro" id="IPR028343">
    <property type="entry name" value="FBPtase"/>
</dbReference>
<dbReference type="InterPro" id="IPR044015">
    <property type="entry name" value="FBPase_C_dom"/>
</dbReference>